<dbReference type="InterPro" id="IPR051362">
    <property type="entry name" value="WD_repeat_creC_regulators"/>
</dbReference>
<keyword evidence="1 6" id="KW-0853">WD repeat</keyword>
<comment type="subunit">
    <text evidence="5">Interacts with creB.</text>
</comment>
<evidence type="ECO:0000256" key="5">
    <source>
        <dbReference type="ARBA" id="ARBA00038682"/>
    </source>
</evidence>
<feature type="region of interest" description="Disordered" evidence="7">
    <location>
        <begin position="571"/>
        <end position="601"/>
    </location>
</feature>
<dbReference type="GO" id="GO:0005634">
    <property type="term" value="C:nucleus"/>
    <property type="evidence" value="ECO:0007669"/>
    <property type="project" value="TreeGrafter"/>
</dbReference>
<evidence type="ECO:0000256" key="4">
    <source>
        <dbReference type="ARBA" id="ARBA00038107"/>
    </source>
</evidence>
<evidence type="ECO:0000313" key="8">
    <source>
        <dbReference type="EMBL" id="QIX01438.1"/>
    </source>
</evidence>
<evidence type="ECO:0000256" key="6">
    <source>
        <dbReference type="PROSITE-ProRule" id="PRU00221"/>
    </source>
</evidence>
<feature type="region of interest" description="Disordered" evidence="7">
    <location>
        <begin position="489"/>
        <end position="517"/>
    </location>
</feature>
<dbReference type="InterPro" id="IPR001680">
    <property type="entry name" value="WD40_rpt"/>
</dbReference>
<dbReference type="GO" id="GO:0032153">
    <property type="term" value="C:cell division site"/>
    <property type="evidence" value="ECO:0007669"/>
    <property type="project" value="TreeGrafter"/>
</dbReference>
<reference evidence="8 9" key="1">
    <citation type="journal article" date="2016" name="Sci. Rep.">
        <title>Peltaster fructicola genome reveals evolution from an invasive phytopathogen to an ectophytic parasite.</title>
        <authorList>
            <person name="Xu C."/>
            <person name="Chen H."/>
            <person name="Gleason M.L."/>
            <person name="Xu J.R."/>
            <person name="Liu H."/>
            <person name="Zhang R."/>
            <person name="Sun G."/>
        </authorList>
    </citation>
    <scope>NUCLEOTIDE SEQUENCE [LARGE SCALE GENOMIC DNA]</scope>
    <source>
        <strain evidence="8 9">LNHT1506</strain>
    </source>
</reference>
<dbReference type="InterPro" id="IPR015943">
    <property type="entry name" value="WD40/YVTN_repeat-like_dom_sf"/>
</dbReference>
<feature type="repeat" description="WD" evidence="6">
    <location>
        <begin position="395"/>
        <end position="436"/>
    </location>
</feature>
<feature type="region of interest" description="Disordered" evidence="7">
    <location>
        <begin position="53"/>
        <end position="76"/>
    </location>
</feature>
<dbReference type="OrthoDB" id="3367at2759"/>
<dbReference type="EMBL" id="CP051143">
    <property type="protein sequence ID" value="QIX01438.1"/>
    <property type="molecule type" value="Genomic_DNA"/>
</dbReference>
<comment type="function">
    <text evidence="3">Component of the regulatory network controlling carbon source utilization through ubiquitination and deubiquitination involving creA, creB, creC, creD and acrB. Required to prevent the proteolysis of the CreB deubiquitinating enzyme in the absence of carbon catabolite repression. CreB deubiquitinating enzyme stabilized in a complex with the CreC leads to the expression of genes such as those in the proline and quinate pathways.</text>
</comment>
<dbReference type="AlphaFoldDB" id="A0A6H0Y3L5"/>
<dbReference type="Pfam" id="PF00400">
    <property type="entry name" value="WD40"/>
    <property type="match status" value="2"/>
</dbReference>
<keyword evidence="2" id="KW-0677">Repeat</keyword>
<sequence>MFAVIPPPPRTTVNGGLYPGLTSALETHNILTHPTGLDLVVGEGTYVLKDDLQLATPPPHPNDVAPSNTNPLAPNTGPPTIGTKVSIVTFASSTEPVRGLFHHSSRSQIASIQEEVSSPKSDSGSITNGFGSSNYYNALPSYGENNAALAQVVVKGKKKEDKSKPKNNMVKSNSSFVSRVVSHDSMSKRLNERSPEGLMAFANVNRAYYMLDLSAENKSEQLSKVLFTKAHVLCHDVNQLTKTTSHVDVVMGFNTGDIIWYEPISQKYARINKNGCINATPVIDINWLPRKEGLFLATHQDGTSIVYDKEKEDADFVPEAPLEAATEQVDNSRLQMLKSVQSQNQKSNPIAAWRVSKARINKCAFSPDGQHLALVSDDGTLTVFDYINEHIVDVYRSFYGALLSVAWSPDGQYVLTGGQDDLVSIWSFAEQALVARCIGHESWVRDLKFDPWRCDERNYRFGSVGEDCRLLLWDFSVGMLGRPKAMSLRNRGSISSGPGQARKESIASNAGRLRSNSNLTQIPDEQGDVVHAVEAKAAVATLPPVMSKAIGERPLRWLDFTEKTILASDDGAHIREWDRPSDAAGDGPGGSRSASITGLRS</sequence>
<dbReference type="Gene3D" id="2.130.10.10">
    <property type="entry name" value="YVTN repeat-like/Quinoprotein amine dehydrogenase"/>
    <property type="match status" value="1"/>
</dbReference>
<name>A0A6H0Y3L5_9PEZI</name>
<dbReference type="GO" id="GO:0045013">
    <property type="term" value="P:carbon catabolite repression of transcription"/>
    <property type="evidence" value="ECO:0007669"/>
    <property type="project" value="TreeGrafter"/>
</dbReference>
<evidence type="ECO:0000256" key="1">
    <source>
        <dbReference type="ARBA" id="ARBA00022574"/>
    </source>
</evidence>
<dbReference type="GO" id="GO:0051286">
    <property type="term" value="C:cell tip"/>
    <property type="evidence" value="ECO:0007669"/>
    <property type="project" value="TreeGrafter"/>
</dbReference>
<accession>A0A6H0Y3L5</accession>
<gene>
    <name evidence="8" type="ORF">AMS68_006955</name>
</gene>
<dbReference type="PROSITE" id="PS50294">
    <property type="entry name" value="WD_REPEATS_REGION"/>
    <property type="match status" value="1"/>
</dbReference>
<evidence type="ECO:0000256" key="7">
    <source>
        <dbReference type="SAM" id="MobiDB-lite"/>
    </source>
</evidence>
<dbReference type="PROSITE" id="PS50082">
    <property type="entry name" value="WD_REPEATS_2"/>
    <property type="match status" value="1"/>
</dbReference>
<dbReference type="InterPro" id="IPR036322">
    <property type="entry name" value="WD40_repeat_dom_sf"/>
</dbReference>
<organism evidence="8 9">
    <name type="scientific">Peltaster fructicola</name>
    <dbReference type="NCBI Taxonomy" id="286661"/>
    <lineage>
        <taxon>Eukaryota</taxon>
        <taxon>Fungi</taxon>
        <taxon>Dikarya</taxon>
        <taxon>Ascomycota</taxon>
        <taxon>Pezizomycotina</taxon>
        <taxon>Dothideomycetes</taxon>
        <taxon>Dothideomycetes incertae sedis</taxon>
        <taxon>Peltaster</taxon>
    </lineage>
</organism>
<feature type="compositionally biased region" description="Polar residues" evidence="7">
    <location>
        <begin position="592"/>
        <end position="601"/>
    </location>
</feature>
<dbReference type="PANTHER" id="PTHR14107">
    <property type="entry name" value="WD REPEAT PROTEIN"/>
    <property type="match status" value="1"/>
</dbReference>
<dbReference type="SMART" id="SM00320">
    <property type="entry name" value="WD40"/>
    <property type="match status" value="4"/>
</dbReference>
<dbReference type="Proteomes" id="UP000503462">
    <property type="component" value="Chromosome 5"/>
</dbReference>
<dbReference type="PANTHER" id="PTHR14107:SF16">
    <property type="entry name" value="AT02583P"/>
    <property type="match status" value="1"/>
</dbReference>
<feature type="compositionally biased region" description="Basic and acidic residues" evidence="7">
    <location>
        <begin position="571"/>
        <end position="581"/>
    </location>
</feature>
<evidence type="ECO:0000313" key="9">
    <source>
        <dbReference type="Proteomes" id="UP000503462"/>
    </source>
</evidence>
<evidence type="ECO:0000256" key="2">
    <source>
        <dbReference type="ARBA" id="ARBA00022737"/>
    </source>
</evidence>
<comment type="similarity">
    <text evidence="4">Belongs to the WD repeat creC family.</text>
</comment>
<protein>
    <submittedName>
        <fullName evidence="8">Uncharacterized protein</fullName>
    </submittedName>
</protein>
<evidence type="ECO:0000256" key="3">
    <source>
        <dbReference type="ARBA" id="ARBA00037241"/>
    </source>
</evidence>
<proteinExistence type="inferred from homology"/>
<dbReference type="SUPFAM" id="SSF50978">
    <property type="entry name" value="WD40 repeat-like"/>
    <property type="match status" value="1"/>
</dbReference>
<keyword evidence="9" id="KW-1185">Reference proteome</keyword>